<reference evidence="8 9" key="1">
    <citation type="submission" date="2015-05" db="EMBL/GenBank/DDBJ databases">
        <title>Draft genome sequence of Lampropedia sp. CT6, isolated from the microbial mat of a hot water spring, located at Manikaran, India.</title>
        <authorList>
            <person name="Tripathi C."/>
            <person name="Rani P."/>
            <person name="Mahato N.K."/>
            <person name="Lal R."/>
        </authorList>
    </citation>
    <scope>NUCLEOTIDE SEQUENCE [LARGE SCALE GENOMIC DNA]</scope>
    <source>
        <strain evidence="8 9">CT6</strain>
    </source>
</reference>
<dbReference type="OrthoDB" id="269774at2"/>
<comment type="caution">
    <text evidence="8">The sequence shown here is derived from an EMBL/GenBank/DDBJ whole genome shotgun (WGS) entry which is preliminary data.</text>
</comment>
<sequence length="310" mass="33638">MTKNSSASNPLLASVTPELRAWIVSQAQAGVSAPKVLKAMLDVGWKEDVALAAMEAVLTEHLQAGAAVESKASTVTVGQANDAQQGLPPAVAVPDLALDDLPGWLDAGDRQVRVLMHMRLPRVVVLDGLLTPQECEAIIALARPRMKRSLTINSKSAEGGDEVNDDRTSEGMFFERGEHPVVAALERRIAYLLNWPLENGEGLQVLRYGPGAEYKPHYDYFEPGLPSTPALLRRGGQRVGTMLVYLNTPDNGGGTIFPNANLEIAAQQGMAVFFSYDRPHPVSQSLHGGSPVIKGEKWVATKWLREREFV</sequence>
<dbReference type="RefSeq" id="WP_046741084.1">
    <property type="nucleotide sequence ID" value="NZ_LBNQ01000018.1"/>
</dbReference>
<keyword evidence="4 8" id="KW-0223">Dioxygenase</keyword>
<accession>A0A0U1Q1D8</accession>
<gene>
    <name evidence="8" type="ORF">AAV94_04185</name>
</gene>
<dbReference type="InterPro" id="IPR045054">
    <property type="entry name" value="P4HA-like"/>
</dbReference>
<feature type="domain" description="Fe2OG dioxygenase" evidence="7">
    <location>
        <begin position="199"/>
        <end position="306"/>
    </location>
</feature>
<evidence type="ECO:0000256" key="6">
    <source>
        <dbReference type="ARBA" id="ARBA00023004"/>
    </source>
</evidence>
<dbReference type="STRING" id="1610491.AAV94_04185"/>
<dbReference type="SMART" id="SM00702">
    <property type="entry name" value="P4Hc"/>
    <property type="match status" value="1"/>
</dbReference>
<dbReference type="PROSITE" id="PS51471">
    <property type="entry name" value="FE2OG_OXY"/>
    <property type="match status" value="1"/>
</dbReference>
<keyword evidence="5" id="KW-0560">Oxidoreductase</keyword>
<evidence type="ECO:0000259" key="7">
    <source>
        <dbReference type="PROSITE" id="PS51471"/>
    </source>
</evidence>
<keyword evidence="3" id="KW-0847">Vitamin C</keyword>
<dbReference type="Pfam" id="PF13640">
    <property type="entry name" value="2OG-FeII_Oxy_3"/>
    <property type="match status" value="1"/>
</dbReference>
<dbReference type="PATRIC" id="fig|1610491.3.peg.893"/>
<dbReference type="InterPro" id="IPR044862">
    <property type="entry name" value="Pro_4_hyd_alph_FE2OG_OXY"/>
</dbReference>
<evidence type="ECO:0000256" key="5">
    <source>
        <dbReference type="ARBA" id="ARBA00023002"/>
    </source>
</evidence>
<comment type="cofactor">
    <cofactor evidence="1">
        <name>L-ascorbate</name>
        <dbReference type="ChEBI" id="CHEBI:38290"/>
    </cofactor>
</comment>
<organism evidence="8 9">
    <name type="scientific">Lampropedia cohaerens</name>
    <dbReference type="NCBI Taxonomy" id="1610491"/>
    <lineage>
        <taxon>Bacteria</taxon>
        <taxon>Pseudomonadati</taxon>
        <taxon>Pseudomonadota</taxon>
        <taxon>Betaproteobacteria</taxon>
        <taxon>Burkholderiales</taxon>
        <taxon>Comamonadaceae</taxon>
        <taxon>Lampropedia</taxon>
    </lineage>
</organism>
<name>A0A0U1Q1D8_9BURK</name>
<evidence type="ECO:0000256" key="1">
    <source>
        <dbReference type="ARBA" id="ARBA00001961"/>
    </source>
</evidence>
<dbReference type="PANTHER" id="PTHR10869:SF246">
    <property type="entry name" value="TRANSMEMBRANE PROLYL 4-HYDROXYLASE"/>
    <property type="match status" value="1"/>
</dbReference>
<dbReference type="GO" id="GO:0031418">
    <property type="term" value="F:L-ascorbic acid binding"/>
    <property type="evidence" value="ECO:0007669"/>
    <property type="project" value="UniProtKB-KW"/>
</dbReference>
<evidence type="ECO:0000256" key="3">
    <source>
        <dbReference type="ARBA" id="ARBA00022896"/>
    </source>
</evidence>
<dbReference type="InterPro" id="IPR005123">
    <property type="entry name" value="Oxoglu/Fe-dep_dioxygenase_dom"/>
</dbReference>
<evidence type="ECO:0000256" key="2">
    <source>
        <dbReference type="ARBA" id="ARBA00022723"/>
    </source>
</evidence>
<dbReference type="AlphaFoldDB" id="A0A0U1Q1D8"/>
<evidence type="ECO:0000256" key="4">
    <source>
        <dbReference type="ARBA" id="ARBA00022964"/>
    </source>
</evidence>
<proteinExistence type="predicted"/>
<evidence type="ECO:0000313" key="8">
    <source>
        <dbReference type="EMBL" id="KKW68573.1"/>
    </source>
</evidence>
<dbReference type="InterPro" id="IPR006620">
    <property type="entry name" value="Pro_4_hyd_alph"/>
</dbReference>
<dbReference type="GO" id="GO:0005506">
    <property type="term" value="F:iron ion binding"/>
    <property type="evidence" value="ECO:0007669"/>
    <property type="project" value="InterPro"/>
</dbReference>
<protein>
    <submittedName>
        <fullName evidence="8">Proline dioxygenase</fullName>
    </submittedName>
</protein>
<dbReference type="Proteomes" id="UP000050580">
    <property type="component" value="Unassembled WGS sequence"/>
</dbReference>
<keyword evidence="2" id="KW-0479">Metal-binding</keyword>
<dbReference type="PANTHER" id="PTHR10869">
    <property type="entry name" value="PROLYL 4-HYDROXYLASE ALPHA SUBUNIT"/>
    <property type="match status" value="1"/>
</dbReference>
<evidence type="ECO:0000313" key="9">
    <source>
        <dbReference type="Proteomes" id="UP000050580"/>
    </source>
</evidence>
<dbReference type="GO" id="GO:0004656">
    <property type="term" value="F:procollagen-proline 4-dioxygenase activity"/>
    <property type="evidence" value="ECO:0007669"/>
    <property type="project" value="TreeGrafter"/>
</dbReference>
<dbReference type="Gene3D" id="2.60.120.620">
    <property type="entry name" value="q2cbj1_9rhob like domain"/>
    <property type="match status" value="1"/>
</dbReference>
<keyword evidence="6" id="KW-0408">Iron</keyword>
<dbReference type="EMBL" id="LBNQ01000018">
    <property type="protein sequence ID" value="KKW68573.1"/>
    <property type="molecule type" value="Genomic_DNA"/>
</dbReference>
<keyword evidence="9" id="KW-1185">Reference proteome</keyword>